<dbReference type="EMBL" id="LR595862">
    <property type="protein sequence ID" value="VUD36736.1"/>
    <property type="molecule type" value="Genomic_DNA"/>
</dbReference>
<proteinExistence type="predicted"/>
<keyword evidence="3" id="KW-1185">Reference proteome</keyword>
<evidence type="ECO:0000256" key="1">
    <source>
        <dbReference type="SAM" id="MobiDB-lite"/>
    </source>
</evidence>
<reference evidence="2" key="1">
    <citation type="submission" date="2020-02" db="EMBL/GenBank/DDBJ databases">
        <authorList>
            <person name="Petit M.-A."/>
            <person name="Lossouarn J."/>
        </authorList>
    </citation>
    <scope>NUCLEOTIDE SEQUENCE</scope>
</reference>
<protein>
    <submittedName>
        <fullName evidence="2">Uncharacterized protein</fullName>
    </submittedName>
</protein>
<accession>A0A653FQZ4</accession>
<dbReference type="KEGG" id="vg:56215373"/>
<organism evidence="2">
    <name type="scientific">Escherichia phage 2H10</name>
    <dbReference type="NCBI Taxonomy" id="2847058"/>
    <lineage>
        <taxon>Viruses</taxon>
        <taxon>Duplodnaviria</taxon>
        <taxon>Heunggongvirae</taxon>
        <taxon>Uroviricota</taxon>
        <taxon>Caudoviricetes</taxon>
        <taxon>Glaedevirus</taxon>
        <taxon>Glaedevirus gv2H10</taxon>
    </lineage>
</organism>
<dbReference type="RefSeq" id="YP_009909762.1">
    <property type="nucleotide sequence ID" value="NC_049950.1"/>
</dbReference>
<dbReference type="GeneID" id="56215373"/>
<sequence length="41" mass="4668">MVRKKISERKTNKEISRGTNNKIITMTASDNFVTNQNTINA</sequence>
<feature type="region of interest" description="Disordered" evidence="1">
    <location>
        <begin position="1"/>
        <end position="20"/>
    </location>
</feature>
<dbReference type="Proteomes" id="UP000426455">
    <property type="component" value="Chromosome"/>
</dbReference>
<name>A0A653FQZ4_9CAUD</name>
<evidence type="ECO:0000313" key="2">
    <source>
        <dbReference type="EMBL" id="VUD36736.1"/>
    </source>
</evidence>
<evidence type="ECO:0000313" key="3">
    <source>
        <dbReference type="Proteomes" id="UP000426455"/>
    </source>
</evidence>